<name>A0A0C3DBL5_OIDMZ</name>
<keyword evidence="3" id="KW-1185">Reference proteome</keyword>
<dbReference type="InParanoid" id="A0A0C3DBL5"/>
<dbReference type="OrthoDB" id="5382659at2759"/>
<dbReference type="EMBL" id="KN832879">
    <property type="protein sequence ID" value="KIM99332.1"/>
    <property type="molecule type" value="Genomic_DNA"/>
</dbReference>
<dbReference type="AlphaFoldDB" id="A0A0C3DBL5"/>
<evidence type="ECO:0000313" key="3">
    <source>
        <dbReference type="Proteomes" id="UP000054321"/>
    </source>
</evidence>
<evidence type="ECO:0000256" key="1">
    <source>
        <dbReference type="SAM" id="MobiDB-lite"/>
    </source>
</evidence>
<gene>
    <name evidence="2" type="ORF">OIDMADRAFT_30935</name>
</gene>
<reference evidence="3" key="2">
    <citation type="submission" date="2015-01" db="EMBL/GenBank/DDBJ databases">
        <title>Evolutionary Origins and Diversification of the Mycorrhizal Mutualists.</title>
        <authorList>
            <consortium name="DOE Joint Genome Institute"/>
            <consortium name="Mycorrhizal Genomics Consortium"/>
            <person name="Kohler A."/>
            <person name="Kuo A."/>
            <person name="Nagy L.G."/>
            <person name="Floudas D."/>
            <person name="Copeland A."/>
            <person name="Barry K.W."/>
            <person name="Cichocki N."/>
            <person name="Veneault-Fourrey C."/>
            <person name="LaButti K."/>
            <person name="Lindquist E.A."/>
            <person name="Lipzen A."/>
            <person name="Lundell T."/>
            <person name="Morin E."/>
            <person name="Murat C."/>
            <person name="Riley R."/>
            <person name="Ohm R."/>
            <person name="Sun H."/>
            <person name="Tunlid A."/>
            <person name="Henrissat B."/>
            <person name="Grigoriev I.V."/>
            <person name="Hibbett D.S."/>
            <person name="Martin F."/>
        </authorList>
    </citation>
    <scope>NUCLEOTIDE SEQUENCE [LARGE SCALE GENOMIC DNA]</scope>
    <source>
        <strain evidence="3">Zn</strain>
    </source>
</reference>
<reference evidence="2 3" key="1">
    <citation type="submission" date="2014-04" db="EMBL/GenBank/DDBJ databases">
        <authorList>
            <consortium name="DOE Joint Genome Institute"/>
            <person name="Kuo A."/>
            <person name="Martino E."/>
            <person name="Perotto S."/>
            <person name="Kohler A."/>
            <person name="Nagy L.G."/>
            <person name="Floudas D."/>
            <person name="Copeland A."/>
            <person name="Barry K.W."/>
            <person name="Cichocki N."/>
            <person name="Veneault-Fourrey C."/>
            <person name="LaButti K."/>
            <person name="Lindquist E.A."/>
            <person name="Lipzen A."/>
            <person name="Lundell T."/>
            <person name="Morin E."/>
            <person name="Murat C."/>
            <person name="Sun H."/>
            <person name="Tunlid A."/>
            <person name="Henrissat B."/>
            <person name="Grigoriev I.V."/>
            <person name="Hibbett D.S."/>
            <person name="Martin F."/>
            <person name="Nordberg H.P."/>
            <person name="Cantor M.N."/>
            <person name="Hua S.X."/>
        </authorList>
    </citation>
    <scope>NUCLEOTIDE SEQUENCE [LARGE SCALE GENOMIC DNA]</scope>
    <source>
        <strain evidence="2 3">Zn</strain>
    </source>
</reference>
<evidence type="ECO:0008006" key="4">
    <source>
        <dbReference type="Google" id="ProtNLM"/>
    </source>
</evidence>
<dbReference type="Proteomes" id="UP000054321">
    <property type="component" value="Unassembled WGS sequence"/>
</dbReference>
<dbReference type="HOGENOM" id="CLU_1034770_0_0_1"/>
<feature type="compositionally biased region" description="Basic and acidic residues" evidence="1">
    <location>
        <begin position="110"/>
        <end position="121"/>
    </location>
</feature>
<sequence>MLISHILGNLNVVNVISMFNVCDIKWSTITAQQRRTRNCRRGLLNEGLLRRMENLVAVAARRRIRQIDSGGRSGSGRADPLERLGLGLAAAYTGQKRQRYNDEGDEDFDSDGKRDPKRPKIESPPNVSQEKRRFACPDRKHDPRTYCHQIRCWRPCALTPLETIARVKSLVSLSSNISVPCPRCKVLHTNEDELKNHVLEVKGCEVKEGQPVEGITSDIEKQLKSRKKTHRDQLEVMEGERATKVSSSDVDSCEAKFYLDLLTHSHCGI</sequence>
<protein>
    <recommendedName>
        <fullName evidence="4">C2H2-type domain-containing protein</fullName>
    </recommendedName>
</protein>
<proteinExistence type="predicted"/>
<organism evidence="2 3">
    <name type="scientific">Oidiodendron maius (strain Zn)</name>
    <dbReference type="NCBI Taxonomy" id="913774"/>
    <lineage>
        <taxon>Eukaryota</taxon>
        <taxon>Fungi</taxon>
        <taxon>Dikarya</taxon>
        <taxon>Ascomycota</taxon>
        <taxon>Pezizomycotina</taxon>
        <taxon>Leotiomycetes</taxon>
        <taxon>Leotiomycetes incertae sedis</taxon>
        <taxon>Myxotrichaceae</taxon>
        <taxon>Oidiodendron</taxon>
    </lineage>
</organism>
<feature type="region of interest" description="Disordered" evidence="1">
    <location>
        <begin position="97"/>
        <end position="135"/>
    </location>
</feature>
<accession>A0A0C3DBL5</accession>
<evidence type="ECO:0000313" key="2">
    <source>
        <dbReference type="EMBL" id="KIM99332.1"/>
    </source>
</evidence>
<dbReference type="PANTHER" id="PTHR38166">
    <property type="entry name" value="C2H2-TYPE DOMAIN-CONTAINING PROTEIN-RELATED"/>
    <property type="match status" value="1"/>
</dbReference>
<dbReference type="PANTHER" id="PTHR38166:SF1">
    <property type="entry name" value="C2H2-TYPE DOMAIN-CONTAINING PROTEIN"/>
    <property type="match status" value="1"/>
</dbReference>